<dbReference type="InterPro" id="IPR007278">
    <property type="entry name" value="DUF397"/>
</dbReference>
<feature type="domain" description="DUF397" evidence="1">
    <location>
        <begin position="9"/>
        <end position="61"/>
    </location>
</feature>
<evidence type="ECO:0000313" key="2">
    <source>
        <dbReference type="EMBL" id="ATE57021.1"/>
    </source>
</evidence>
<evidence type="ECO:0000259" key="1">
    <source>
        <dbReference type="Pfam" id="PF04149"/>
    </source>
</evidence>
<dbReference type="KEGG" id="apre:CNX65_30125"/>
<protein>
    <submittedName>
        <fullName evidence="2">DUF397 domain-containing protein</fullName>
    </submittedName>
</protein>
<dbReference type="RefSeq" id="WP_096496762.1">
    <property type="nucleotide sequence ID" value="NZ_CP023445.1"/>
</dbReference>
<dbReference type="AlphaFoldDB" id="A0A290ZDB8"/>
<reference evidence="2" key="1">
    <citation type="submission" date="2017-09" db="EMBL/GenBank/DDBJ databases">
        <title>Complete Genome Sequence of ansamitocin-producing Bacterium Actinosynnema pretiosum X47.</title>
        <authorList>
            <person name="Cao G."/>
            <person name="Zong G."/>
            <person name="Zhong C."/>
            <person name="Fu J."/>
        </authorList>
    </citation>
    <scope>NUCLEOTIDE SEQUENCE [LARGE SCALE GENOMIC DNA]</scope>
    <source>
        <strain evidence="2">X47</strain>
    </source>
</reference>
<name>A0A290ZDB8_9PSEU</name>
<accession>A0A290ZDB8</accession>
<keyword evidence="3" id="KW-1185">Reference proteome</keyword>
<organism evidence="2 3">
    <name type="scientific">Actinosynnema pretiosum</name>
    <dbReference type="NCBI Taxonomy" id="42197"/>
    <lineage>
        <taxon>Bacteria</taxon>
        <taxon>Bacillati</taxon>
        <taxon>Actinomycetota</taxon>
        <taxon>Actinomycetes</taxon>
        <taxon>Pseudonocardiales</taxon>
        <taxon>Pseudonocardiaceae</taxon>
        <taxon>Actinosynnema</taxon>
    </lineage>
</organism>
<sequence>MHETGLPDAPWRKSSYSGNGASCVEIAPAGDTIAARDSKNPTGPVLLFPEVSWSTFLHSLR</sequence>
<dbReference type="EMBL" id="CP023445">
    <property type="protein sequence ID" value="ATE57021.1"/>
    <property type="molecule type" value="Genomic_DNA"/>
</dbReference>
<evidence type="ECO:0000313" key="3">
    <source>
        <dbReference type="Proteomes" id="UP000218505"/>
    </source>
</evidence>
<dbReference type="Pfam" id="PF04149">
    <property type="entry name" value="DUF397"/>
    <property type="match status" value="1"/>
</dbReference>
<dbReference type="Proteomes" id="UP000218505">
    <property type="component" value="Chromosome"/>
</dbReference>
<gene>
    <name evidence="2" type="ORF">CNX65_30125</name>
</gene>
<proteinExistence type="predicted"/>